<evidence type="ECO:0000259" key="3">
    <source>
        <dbReference type="Pfam" id="PF01370"/>
    </source>
</evidence>
<dbReference type="Gene3D" id="3.40.50.720">
    <property type="entry name" value="NAD(P)-binding Rossmann-like Domain"/>
    <property type="match status" value="1"/>
</dbReference>
<dbReference type="RefSeq" id="WP_131775925.1">
    <property type="nucleotide sequence ID" value="NZ_BMOB01000002.1"/>
</dbReference>
<evidence type="ECO:0000256" key="2">
    <source>
        <dbReference type="ARBA" id="ARBA00007637"/>
    </source>
</evidence>
<organism evidence="4 5">
    <name type="scientific">Legionella impletisoli</name>
    <dbReference type="NCBI Taxonomy" id="343510"/>
    <lineage>
        <taxon>Bacteria</taxon>
        <taxon>Pseudomonadati</taxon>
        <taxon>Pseudomonadota</taxon>
        <taxon>Gammaproteobacteria</taxon>
        <taxon>Legionellales</taxon>
        <taxon>Legionellaceae</taxon>
        <taxon>Legionella</taxon>
    </lineage>
</organism>
<proteinExistence type="inferred from homology"/>
<gene>
    <name evidence="4" type="primary">wbmH</name>
    <name evidence="4" type="ORF">GCM10007966_05530</name>
</gene>
<dbReference type="SUPFAM" id="SSF51735">
    <property type="entry name" value="NAD(P)-binding Rossmann-fold domains"/>
    <property type="match status" value="1"/>
</dbReference>
<accession>A0A917JS86</accession>
<dbReference type="InterPro" id="IPR001509">
    <property type="entry name" value="Epimerase_deHydtase"/>
</dbReference>
<protein>
    <submittedName>
        <fullName evidence="4">Nucleotide sugar epimerase</fullName>
    </submittedName>
</protein>
<keyword evidence="5" id="KW-1185">Reference proteome</keyword>
<dbReference type="OrthoDB" id="9803010at2"/>
<dbReference type="InterPro" id="IPR036291">
    <property type="entry name" value="NAD(P)-bd_dom_sf"/>
</dbReference>
<dbReference type="AlphaFoldDB" id="A0A917JS86"/>
<feature type="domain" description="NAD-dependent epimerase/dehydratase" evidence="3">
    <location>
        <begin position="3"/>
        <end position="215"/>
    </location>
</feature>
<comment type="similarity">
    <text evidence="2">Belongs to the NAD(P)-dependent epimerase/dehydratase family.</text>
</comment>
<reference evidence="4" key="1">
    <citation type="journal article" date="2014" name="Int. J. Syst. Evol. Microbiol.">
        <title>Complete genome sequence of Corynebacterium casei LMG S-19264T (=DSM 44701T), isolated from a smear-ripened cheese.</title>
        <authorList>
            <consortium name="US DOE Joint Genome Institute (JGI-PGF)"/>
            <person name="Walter F."/>
            <person name="Albersmeier A."/>
            <person name="Kalinowski J."/>
            <person name="Ruckert C."/>
        </authorList>
    </citation>
    <scope>NUCLEOTIDE SEQUENCE</scope>
    <source>
        <strain evidence="4">JCM 13919</strain>
    </source>
</reference>
<evidence type="ECO:0000313" key="4">
    <source>
        <dbReference type="EMBL" id="GGI79926.1"/>
    </source>
</evidence>
<evidence type="ECO:0000313" key="5">
    <source>
        <dbReference type="Proteomes" id="UP000630149"/>
    </source>
</evidence>
<dbReference type="Proteomes" id="UP000630149">
    <property type="component" value="Unassembled WGS sequence"/>
</dbReference>
<dbReference type="PANTHER" id="PTHR43000">
    <property type="entry name" value="DTDP-D-GLUCOSE 4,6-DEHYDRATASE-RELATED"/>
    <property type="match status" value="1"/>
</dbReference>
<reference evidence="4" key="2">
    <citation type="submission" date="2020-09" db="EMBL/GenBank/DDBJ databases">
        <authorList>
            <person name="Sun Q."/>
            <person name="Ohkuma M."/>
        </authorList>
    </citation>
    <scope>NUCLEOTIDE SEQUENCE</scope>
    <source>
        <strain evidence="4">JCM 13919</strain>
    </source>
</reference>
<comment type="pathway">
    <text evidence="1">Bacterial outer membrane biogenesis; LPS O-antigen biosynthesis.</text>
</comment>
<dbReference type="EMBL" id="BMOB01000002">
    <property type="protein sequence ID" value="GGI79926.1"/>
    <property type="molecule type" value="Genomic_DNA"/>
</dbReference>
<comment type="caution">
    <text evidence="4">The sequence shown here is derived from an EMBL/GenBank/DDBJ whole genome shotgun (WGS) entry which is preliminary data.</text>
</comment>
<dbReference type="Pfam" id="PF01370">
    <property type="entry name" value="Epimerase"/>
    <property type="match status" value="1"/>
</dbReference>
<sequence length="316" mass="35448">MKVLITGGSGFVGSHLTDRLLARNDKILVIDNFSTGRRDNLKPHKNLEVIEESIANTEAMNRIFTQFKPDVVVHAAASYKDPDNWVEDCQTNVLGSVNVVSAAKKAGCERIVYFQTALCYGLNPKEQPVTLDHHFDARGSSYAISKTAGEHYIELSGLSFVSFRLANAYGPRNISGPLPTFYHRLTSNKPCFVMDTRRDFVYIQDLVDCVEKAVDGKGHGYYHISSGSDYSIKELFDATLEALSIKLENEVEVRERHPDDAYTILLDPSRTKEDFSWEVHTPLSDGVNAAIEYYKEYGIEQTFTHLRAAVEEPEVA</sequence>
<name>A0A917JS86_9GAMM</name>
<evidence type="ECO:0000256" key="1">
    <source>
        <dbReference type="ARBA" id="ARBA00005125"/>
    </source>
</evidence>